<dbReference type="InterPro" id="IPR016187">
    <property type="entry name" value="CTDL_fold"/>
</dbReference>
<organism evidence="14">
    <name type="scientific">Pachycerianthus borealis</name>
    <dbReference type="NCBI Taxonomy" id="2736680"/>
    <lineage>
        <taxon>Eukaryota</taxon>
        <taxon>Metazoa</taxon>
        <taxon>Cnidaria</taxon>
        <taxon>Anthozoa</taxon>
        <taxon>Ceriantharia</taxon>
        <taxon>Spirularia</taxon>
        <taxon>Cerianthidae</taxon>
        <taxon>Pachycerianthus</taxon>
    </lineage>
</organism>
<dbReference type="SMART" id="SM00235">
    <property type="entry name" value="ZnMc"/>
    <property type="match status" value="1"/>
</dbReference>
<keyword evidence="3 11" id="KW-0732">Signal</keyword>
<evidence type="ECO:0000256" key="4">
    <source>
        <dbReference type="ARBA" id="ARBA00022801"/>
    </source>
</evidence>
<keyword evidence="5 10" id="KW-0862">Zinc</keyword>
<evidence type="ECO:0000259" key="13">
    <source>
        <dbReference type="PROSITE" id="PS51864"/>
    </source>
</evidence>
<keyword evidence="6 10" id="KW-0482">Metalloprotease</keyword>
<evidence type="ECO:0000256" key="10">
    <source>
        <dbReference type="PROSITE-ProRule" id="PRU01211"/>
    </source>
</evidence>
<dbReference type="Pfam" id="PF01400">
    <property type="entry name" value="Astacin"/>
    <property type="match status" value="1"/>
</dbReference>
<evidence type="ECO:0000256" key="11">
    <source>
        <dbReference type="RuleBase" id="RU361183"/>
    </source>
</evidence>
<feature type="active site" evidence="10">
    <location>
        <position position="145"/>
    </location>
</feature>
<evidence type="ECO:0000256" key="3">
    <source>
        <dbReference type="ARBA" id="ARBA00022729"/>
    </source>
</evidence>
<evidence type="ECO:0000256" key="5">
    <source>
        <dbReference type="ARBA" id="ARBA00022833"/>
    </source>
</evidence>
<dbReference type="GO" id="GO:0008270">
    <property type="term" value="F:zinc ion binding"/>
    <property type="evidence" value="ECO:0007669"/>
    <property type="project" value="UniProtKB-UniRule"/>
</dbReference>
<feature type="chain" id="PRO_5029038462" description="Metalloendopeptidase" evidence="11">
    <location>
        <begin position="22"/>
        <end position="381"/>
    </location>
</feature>
<comment type="caution">
    <text evidence="10">Lacks conserved residue(s) required for the propagation of feature annotation.</text>
</comment>
<dbReference type="Pfam" id="PF00059">
    <property type="entry name" value="Lectin_C"/>
    <property type="match status" value="1"/>
</dbReference>
<comment type="cofactor">
    <cofactor evidence="10 11">
        <name>Zn(2+)</name>
        <dbReference type="ChEBI" id="CHEBI:29105"/>
    </cofactor>
    <text evidence="10 11">Binds 1 zinc ion per subunit.</text>
</comment>
<feature type="domain" description="Peptidase M12A" evidence="13">
    <location>
        <begin position="55"/>
        <end position="246"/>
    </location>
</feature>
<dbReference type="PROSITE" id="PS51864">
    <property type="entry name" value="ASTACIN"/>
    <property type="match status" value="1"/>
</dbReference>
<dbReference type="InterPro" id="IPR034035">
    <property type="entry name" value="Astacin-like_dom"/>
</dbReference>
<dbReference type="PANTHER" id="PTHR10127">
    <property type="entry name" value="DISCOIDIN, CUB, EGF, LAMININ , AND ZINC METALLOPROTEASE DOMAIN CONTAINING"/>
    <property type="match status" value="1"/>
</dbReference>
<evidence type="ECO:0000259" key="12">
    <source>
        <dbReference type="PROSITE" id="PS50041"/>
    </source>
</evidence>
<dbReference type="InterPro" id="IPR001506">
    <property type="entry name" value="Peptidase_M12A"/>
</dbReference>
<dbReference type="CDD" id="cd04280">
    <property type="entry name" value="ZnMc_astacin_like"/>
    <property type="match status" value="1"/>
</dbReference>
<dbReference type="PROSITE" id="PS50041">
    <property type="entry name" value="C_TYPE_LECTIN_2"/>
    <property type="match status" value="1"/>
</dbReference>
<keyword evidence="2 10" id="KW-0479">Metal-binding</keyword>
<dbReference type="GO" id="GO:0006508">
    <property type="term" value="P:proteolysis"/>
    <property type="evidence" value="ECO:0007669"/>
    <property type="project" value="UniProtKB-KW"/>
</dbReference>
<dbReference type="SUPFAM" id="SSF56436">
    <property type="entry name" value="C-type lectin-like"/>
    <property type="match status" value="1"/>
</dbReference>
<feature type="binding site" evidence="10">
    <location>
        <position position="144"/>
    </location>
    <ligand>
        <name>Zn(2+)</name>
        <dbReference type="ChEBI" id="CHEBI:29105"/>
        <note>catalytic</note>
    </ligand>
</feature>
<dbReference type="PRINTS" id="PR00480">
    <property type="entry name" value="ASTACIN"/>
</dbReference>
<evidence type="ECO:0000256" key="1">
    <source>
        <dbReference type="ARBA" id="ARBA00022670"/>
    </source>
</evidence>
<dbReference type="InterPro" id="IPR006026">
    <property type="entry name" value="Peptidase_Metallo"/>
</dbReference>
<dbReference type="InterPro" id="IPR024079">
    <property type="entry name" value="MetalloPept_cat_dom_sf"/>
</dbReference>
<dbReference type="Gene3D" id="3.10.100.10">
    <property type="entry name" value="Mannose-Binding Protein A, subunit A"/>
    <property type="match status" value="1"/>
</dbReference>
<dbReference type="GO" id="GO:0004222">
    <property type="term" value="F:metalloendopeptidase activity"/>
    <property type="evidence" value="ECO:0007669"/>
    <property type="project" value="UniProtKB-UniRule"/>
</dbReference>
<evidence type="ECO:0000313" key="14">
    <source>
        <dbReference type="EMBL" id="QNH72388.1"/>
    </source>
</evidence>
<keyword evidence="1 10" id="KW-0645">Protease</keyword>
<keyword evidence="7" id="KW-0865">Zymogen</keyword>
<dbReference type="EC" id="3.4.24.-" evidence="11"/>
<feature type="binding site" evidence="10">
    <location>
        <position position="154"/>
    </location>
    <ligand>
        <name>Zn(2+)</name>
        <dbReference type="ChEBI" id="CHEBI:29105"/>
        <note>catalytic</note>
    </ligand>
</feature>
<evidence type="ECO:0000256" key="7">
    <source>
        <dbReference type="ARBA" id="ARBA00023145"/>
    </source>
</evidence>
<keyword evidence="9" id="KW-0325">Glycoprotein</keyword>
<dbReference type="PANTHER" id="PTHR10127:SF780">
    <property type="entry name" value="METALLOENDOPEPTIDASE"/>
    <property type="match status" value="1"/>
</dbReference>
<dbReference type="SMART" id="SM00034">
    <property type="entry name" value="CLECT"/>
    <property type="match status" value="1"/>
</dbReference>
<dbReference type="InterPro" id="IPR016186">
    <property type="entry name" value="C-type_lectin-like/link_sf"/>
</dbReference>
<evidence type="ECO:0000256" key="2">
    <source>
        <dbReference type="ARBA" id="ARBA00022723"/>
    </source>
</evidence>
<evidence type="ECO:0000256" key="6">
    <source>
        <dbReference type="ARBA" id="ARBA00023049"/>
    </source>
</evidence>
<reference evidence="14" key="1">
    <citation type="journal article" date="2020" name="Mar. Drugs">
        <title>Transcriptomic Analysis of Four Cerianthid (Cnidaria, Ceriantharia) Venoms.</title>
        <authorList>
            <person name="Klompen A.M.L."/>
            <person name="Macrander J."/>
            <person name="Reitzel A.M."/>
            <person name="Stampar S.N."/>
        </authorList>
    </citation>
    <scope>NUCLEOTIDE SEQUENCE</scope>
</reference>
<dbReference type="Gene3D" id="3.40.390.10">
    <property type="entry name" value="Collagenase (Catalytic Domain)"/>
    <property type="match status" value="1"/>
</dbReference>
<sequence>MKDAILLLLVFMAASLQFSQAAGPEEGMLFEGDIILTKQQKNILDREISENKRGALIGNRWPGRVVPYIFDSTISSSSTAVSVIQNAMAIWSSVTCVTFVPRTIEVGFVEFYKGIGCSSNIGYTGSLQRINLAEGCWNTGIVLHEIGHSLGFFHEQSRQDRDDYVKINWENIMSGYEGNFKKYPTYIYSYGEPYDYASIMHYGNKYFSSNGLNTVDTIPVAGIEIGQRNSLSDNDIKQMNLMYDCANCVCPTGWIKHNSNCYYFSTSTEVETSWSSAQQNCANQDAELLCLLDFDELLFIWEQINSSGSMYWTGPNDVTVEGTWTCAITPYYIYWGWGRPLTTTVNQDCGVLKYNGYHYDEACTGTVTRRFICKKLCPLNG</sequence>
<dbReference type="SUPFAM" id="SSF55486">
    <property type="entry name" value="Metalloproteases ('zincins'), catalytic domain"/>
    <property type="match status" value="1"/>
</dbReference>
<reference evidence="14" key="2">
    <citation type="submission" date="2020-07" db="EMBL/GenBank/DDBJ databases">
        <authorList>
            <person name="Klompen A.L."/>
            <person name="Macrander J."/>
            <person name="Reitzel A.M."/>
            <person name="Stampar S.N."/>
        </authorList>
    </citation>
    <scope>NUCLEOTIDE SEQUENCE</scope>
</reference>
<keyword evidence="4 10" id="KW-0378">Hydrolase</keyword>
<protein>
    <recommendedName>
        <fullName evidence="11">Metalloendopeptidase</fullName>
        <ecNumber evidence="11">3.4.24.-</ecNumber>
    </recommendedName>
</protein>
<feature type="domain" description="C-type lectin" evidence="12">
    <location>
        <begin position="257"/>
        <end position="363"/>
    </location>
</feature>
<evidence type="ECO:0000256" key="9">
    <source>
        <dbReference type="ARBA" id="ARBA00023180"/>
    </source>
</evidence>
<dbReference type="EMBL" id="MT747454">
    <property type="protein sequence ID" value="QNH72388.1"/>
    <property type="molecule type" value="mRNA"/>
</dbReference>
<dbReference type="AlphaFoldDB" id="A0A7G7WYP9"/>
<feature type="signal peptide" evidence="11">
    <location>
        <begin position="1"/>
        <end position="21"/>
    </location>
</feature>
<proteinExistence type="evidence at transcript level"/>
<accession>A0A7G7WYP9</accession>
<evidence type="ECO:0000256" key="8">
    <source>
        <dbReference type="ARBA" id="ARBA00023157"/>
    </source>
</evidence>
<dbReference type="InterPro" id="IPR001304">
    <property type="entry name" value="C-type_lectin-like"/>
</dbReference>
<keyword evidence="8" id="KW-1015">Disulfide bond</keyword>
<feature type="binding site" evidence="10">
    <location>
        <position position="148"/>
    </location>
    <ligand>
        <name>Zn(2+)</name>
        <dbReference type="ChEBI" id="CHEBI:29105"/>
        <note>catalytic</note>
    </ligand>
</feature>
<dbReference type="FunFam" id="3.40.390.10:FF:000015">
    <property type="entry name" value="Meprin A subunit"/>
    <property type="match status" value="1"/>
</dbReference>
<name>A0A7G7WYP9_9CNID</name>